<evidence type="ECO:0000256" key="1">
    <source>
        <dbReference type="SAM" id="MobiDB-lite"/>
    </source>
</evidence>
<organism evidence="2 3">
    <name type="scientific">Rotaria magnacalcarata</name>
    <dbReference type="NCBI Taxonomy" id="392030"/>
    <lineage>
        <taxon>Eukaryota</taxon>
        <taxon>Metazoa</taxon>
        <taxon>Spiralia</taxon>
        <taxon>Gnathifera</taxon>
        <taxon>Rotifera</taxon>
        <taxon>Eurotatoria</taxon>
        <taxon>Bdelloidea</taxon>
        <taxon>Philodinida</taxon>
        <taxon>Philodinidae</taxon>
        <taxon>Rotaria</taxon>
    </lineage>
</organism>
<keyword evidence="3" id="KW-1185">Reference proteome</keyword>
<dbReference type="AlphaFoldDB" id="A0A820IXP6"/>
<proteinExistence type="predicted"/>
<accession>A0A820IXP6</accession>
<reference evidence="2" key="1">
    <citation type="submission" date="2021-02" db="EMBL/GenBank/DDBJ databases">
        <authorList>
            <person name="Nowell W R."/>
        </authorList>
    </citation>
    <scope>NUCLEOTIDE SEQUENCE</scope>
</reference>
<feature type="non-terminal residue" evidence="2">
    <location>
        <position position="1"/>
    </location>
</feature>
<evidence type="ECO:0000313" key="2">
    <source>
        <dbReference type="EMBL" id="CAF4314924.1"/>
    </source>
</evidence>
<dbReference type="Proteomes" id="UP000663866">
    <property type="component" value="Unassembled WGS sequence"/>
</dbReference>
<evidence type="ECO:0000313" key="3">
    <source>
        <dbReference type="Proteomes" id="UP000663866"/>
    </source>
</evidence>
<sequence length="30" mass="3115">MTSGSFNGPPPRGFAGGPTHVEGFMMFADD</sequence>
<dbReference type="EMBL" id="CAJOBG010018339">
    <property type="protein sequence ID" value="CAF4314924.1"/>
    <property type="molecule type" value="Genomic_DNA"/>
</dbReference>
<comment type="caution">
    <text evidence="2">The sequence shown here is derived from an EMBL/GenBank/DDBJ whole genome shotgun (WGS) entry which is preliminary data.</text>
</comment>
<feature type="region of interest" description="Disordered" evidence="1">
    <location>
        <begin position="1"/>
        <end position="22"/>
    </location>
</feature>
<name>A0A820IXP6_9BILA</name>
<gene>
    <name evidence="2" type="ORF">OVN521_LOCUS31781</name>
</gene>
<protein>
    <submittedName>
        <fullName evidence="2">Uncharacterized protein</fullName>
    </submittedName>
</protein>